<evidence type="ECO:0000256" key="1">
    <source>
        <dbReference type="ARBA" id="ARBA00022574"/>
    </source>
</evidence>
<keyword evidence="1 3" id="KW-0853">WD repeat</keyword>
<protein>
    <submittedName>
        <fullName evidence="4">Nuclear distribution protein nudF</fullName>
    </submittedName>
</protein>
<evidence type="ECO:0000313" key="5">
    <source>
        <dbReference type="Proteomes" id="UP000243498"/>
    </source>
</evidence>
<dbReference type="PANTHER" id="PTHR44129">
    <property type="entry name" value="WD REPEAT-CONTAINING PROTEIN POP1"/>
    <property type="match status" value="1"/>
</dbReference>
<keyword evidence="2" id="KW-0677">Repeat</keyword>
<comment type="caution">
    <text evidence="4">The sequence shown here is derived from an EMBL/GenBank/DDBJ whole genome shotgun (WGS) entry which is preliminary data.</text>
</comment>
<dbReference type="AlphaFoldDB" id="A0A166WVW9"/>
<dbReference type="Pfam" id="PF00400">
    <property type="entry name" value="WD40"/>
    <property type="match status" value="2"/>
</dbReference>
<gene>
    <name evidence="4" type="ORF">NOR_08080</name>
</gene>
<evidence type="ECO:0000256" key="2">
    <source>
        <dbReference type="ARBA" id="ARBA00022737"/>
    </source>
</evidence>
<dbReference type="PROSITE" id="PS50082">
    <property type="entry name" value="WD_REPEATS_2"/>
    <property type="match status" value="2"/>
</dbReference>
<dbReference type="PRINTS" id="PR00320">
    <property type="entry name" value="GPROTEINBRPT"/>
</dbReference>
<evidence type="ECO:0000256" key="3">
    <source>
        <dbReference type="PROSITE-ProRule" id="PRU00221"/>
    </source>
</evidence>
<name>A0A166WVW9_METRR</name>
<dbReference type="SMART" id="SM00320">
    <property type="entry name" value="WD40"/>
    <property type="match status" value="2"/>
</dbReference>
<dbReference type="Gene3D" id="2.130.10.10">
    <property type="entry name" value="YVTN repeat-like/Quinoprotein amine dehydrogenase"/>
    <property type="match status" value="1"/>
</dbReference>
<dbReference type="InterPro" id="IPR036322">
    <property type="entry name" value="WD40_repeat_dom_sf"/>
</dbReference>
<feature type="repeat" description="WD" evidence="3">
    <location>
        <begin position="51"/>
        <end position="90"/>
    </location>
</feature>
<evidence type="ECO:0000313" key="4">
    <source>
        <dbReference type="EMBL" id="OAA35157.1"/>
    </source>
</evidence>
<dbReference type="InterPro" id="IPR020472">
    <property type="entry name" value="WD40_PAC1"/>
</dbReference>
<feature type="repeat" description="WD" evidence="3">
    <location>
        <begin position="6"/>
        <end position="40"/>
    </location>
</feature>
<accession>A0A166WVW9</accession>
<reference evidence="4 5" key="1">
    <citation type="journal article" date="2016" name="Genome Biol. Evol.">
        <title>Divergent and convergent evolution of fungal pathogenicity.</title>
        <authorList>
            <person name="Shang Y."/>
            <person name="Xiao G."/>
            <person name="Zheng P."/>
            <person name="Cen K."/>
            <person name="Zhan S."/>
            <person name="Wang C."/>
        </authorList>
    </citation>
    <scope>NUCLEOTIDE SEQUENCE [LARGE SCALE GENOMIC DNA]</scope>
    <source>
        <strain evidence="4 5">RCEF 4871</strain>
    </source>
</reference>
<dbReference type="Proteomes" id="UP000243498">
    <property type="component" value="Unassembled WGS sequence"/>
</dbReference>
<proteinExistence type="predicted"/>
<dbReference type="InterPro" id="IPR001680">
    <property type="entry name" value="WD40_rpt"/>
</dbReference>
<dbReference type="OrthoDB" id="10264588at2759"/>
<dbReference type="SUPFAM" id="SSF50978">
    <property type="entry name" value="WD40 repeat-like"/>
    <property type="match status" value="1"/>
</dbReference>
<dbReference type="PROSITE" id="PS50294">
    <property type="entry name" value="WD_REPEATS_REGION"/>
    <property type="match status" value="1"/>
</dbReference>
<dbReference type="InterPro" id="IPR015943">
    <property type="entry name" value="WD40/YVTN_repeat-like_dom_sf"/>
</dbReference>
<dbReference type="STRING" id="1081105.A0A166WVW9"/>
<dbReference type="EMBL" id="AZHC01000044">
    <property type="protein sequence ID" value="OAA35157.1"/>
    <property type="molecule type" value="Genomic_DNA"/>
</dbReference>
<organism evidence="4 5">
    <name type="scientific">Metarhizium rileyi (strain RCEF 4871)</name>
    <name type="common">Nomuraea rileyi</name>
    <dbReference type="NCBI Taxonomy" id="1649241"/>
    <lineage>
        <taxon>Eukaryota</taxon>
        <taxon>Fungi</taxon>
        <taxon>Dikarya</taxon>
        <taxon>Ascomycota</taxon>
        <taxon>Pezizomycotina</taxon>
        <taxon>Sordariomycetes</taxon>
        <taxon>Hypocreomycetidae</taxon>
        <taxon>Hypocreales</taxon>
        <taxon>Clavicipitaceae</taxon>
        <taxon>Metarhizium</taxon>
    </lineage>
</organism>
<sequence>MIAPSKGTHTQAVRDLDYGGPKGGILLASCSSDLTIKLWDPANEYKNIRTLQGHTHIICSVRFIPPGDGNGRVGNLLVSASGDQTLKIWNDIQTGYDQFAHPIDGRFLLSAGIDWTARLSDISDQDPTPESKLTFMGHGHGINCCALARAVAYRHLAANGSL</sequence>
<dbReference type="InterPro" id="IPR050349">
    <property type="entry name" value="WD_LIS1/nudF_dynein_reg"/>
</dbReference>
<keyword evidence="5" id="KW-1185">Reference proteome</keyword>